<evidence type="ECO:0000313" key="1">
    <source>
        <dbReference type="EMBL" id="KAB3855359.1"/>
    </source>
</evidence>
<evidence type="ECO:0000313" key="4">
    <source>
        <dbReference type="Proteomes" id="UP000441522"/>
    </source>
</evidence>
<reference evidence="2 3" key="1">
    <citation type="journal article" date="2016" name="Nat. Biotechnol.">
        <title>Measurement of bacterial replication rates in microbial communities.</title>
        <authorList>
            <person name="Brown C.T."/>
            <person name="Olm M.R."/>
            <person name="Thomas B.C."/>
            <person name="Banfield J.F."/>
        </authorList>
    </citation>
    <scope>NUCLEOTIDE SEQUENCE [LARGE SCALE GENOMIC DNA]</scope>
    <source>
        <strain evidence="2">42_262</strain>
    </source>
</reference>
<dbReference type="RefSeq" id="WP_117829608.1">
    <property type="nucleotide sequence ID" value="NZ_CP181424.1"/>
</dbReference>
<name>A0A1Q6IP99_PHOVU</name>
<dbReference type="AlphaFoldDB" id="A0A1Q6IP99"/>
<proteinExistence type="predicted"/>
<sequence>MKKENLKVGAIVALKSGGPDMTVIEYPYMENGIPYMDKVKCTWFDKTDNLHEKVFLIANLEDASTNEYDLIPKCKP</sequence>
<organism evidence="2 3">
    <name type="scientific">Phocaeicola vulgatus</name>
    <name type="common">Bacteroides vulgatus</name>
    <dbReference type="NCBI Taxonomy" id="821"/>
    <lineage>
        <taxon>Bacteria</taxon>
        <taxon>Pseudomonadati</taxon>
        <taxon>Bacteroidota</taxon>
        <taxon>Bacteroidia</taxon>
        <taxon>Bacteroidales</taxon>
        <taxon>Bacteroidaceae</taxon>
        <taxon>Phocaeicola</taxon>
    </lineage>
</organism>
<gene>
    <name evidence="2" type="ORF">BHV80_19255</name>
    <name evidence="1" type="ORF">GAS29_12160</name>
</gene>
<reference evidence="1 4" key="2">
    <citation type="journal article" date="2019" name="Nat. Med.">
        <title>A library of human gut bacterial isolates paired with longitudinal multiomics data enables mechanistic microbiome research.</title>
        <authorList>
            <person name="Poyet M."/>
            <person name="Groussin M."/>
            <person name="Gibbons S.M."/>
            <person name="Avila-Pacheco J."/>
            <person name="Jiang X."/>
            <person name="Kearney S.M."/>
            <person name="Perrotta A.R."/>
            <person name="Berdy B."/>
            <person name="Zhao S."/>
            <person name="Lieberman T.D."/>
            <person name="Swanson P.K."/>
            <person name="Smith M."/>
            <person name="Roesemann S."/>
            <person name="Alexander J.E."/>
            <person name="Rich S.A."/>
            <person name="Livny J."/>
            <person name="Vlamakis H."/>
            <person name="Clish C."/>
            <person name="Bullock K."/>
            <person name="Deik A."/>
            <person name="Scott J."/>
            <person name="Pierce K.A."/>
            <person name="Xavier R.J."/>
            <person name="Alm E.J."/>
        </authorList>
    </citation>
    <scope>NUCLEOTIDE SEQUENCE [LARGE SCALE GENOMIC DNA]</scope>
    <source>
        <strain evidence="1 4">BIOML-A5</strain>
    </source>
</reference>
<evidence type="ECO:0000313" key="3">
    <source>
        <dbReference type="Proteomes" id="UP000186631"/>
    </source>
</evidence>
<dbReference type="Proteomes" id="UP000441522">
    <property type="component" value="Unassembled WGS sequence"/>
</dbReference>
<dbReference type="InterPro" id="IPR019226">
    <property type="entry name" value="DUF2158"/>
</dbReference>
<dbReference type="Pfam" id="PF09926">
    <property type="entry name" value="DUF2158"/>
    <property type="match status" value="1"/>
</dbReference>
<accession>A0A1Q6IP99</accession>
<evidence type="ECO:0000313" key="2">
    <source>
        <dbReference type="EMBL" id="OKZ42650.1"/>
    </source>
</evidence>
<dbReference type="EMBL" id="WCWW01000026">
    <property type="protein sequence ID" value="KAB3855359.1"/>
    <property type="molecule type" value="Genomic_DNA"/>
</dbReference>
<comment type="caution">
    <text evidence="2">The sequence shown here is derived from an EMBL/GenBank/DDBJ whole genome shotgun (WGS) entry which is preliminary data.</text>
</comment>
<dbReference type="Proteomes" id="UP000186631">
    <property type="component" value="Unassembled WGS sequence"/>
</dbReference>
<dbReference type="EMBL" id="MNQV01000264">
    <property type="protein sequence ID" value="OKZ42650.1"/>
    <property type="molecule type" value="Genomic_DNA"/>
</dbReference>
<protein>
    <submittedName>
        <fullName evidence="1">DUF2158 domain-containing protein</fullName>
    </submittedName>
</protein>